<dbReference type="Proteomes" id="UP000034881">
    <property type="component" value="Unassembled WGS sequence"/>
</dbReference>
<dbReference type="InterPro" id="IPR003737">
    <property type="entry name" value="GlcNAc_PI_deacetylase-related"/>
</dbReference>
<dbReference type="GO" id="GO:0016811">
    <property type="term" value="F:hydrolase activity, acting on carbon-nitrogen (but not peptide) bonds, in linear amides"/>
    <property type="evidence" value="ECO:0007669"/>
    <property type="project" value="TreeGrafter"/>
</dbReference>
<evidence type="ECO:0000313" key="1">
    <source>
        <dbReference type="EMBL" id="KKR40778.1"/>
    </source>
</evidence>
<reference evidence="1 2" key="1">
    <citation type="journal article" date="2015" name="Nature">
        <title>rRNA introns, odd ribosomes, and small enigmatic genomes across a large radiation of phyla.</title>
        <authorList>
            <person name="Brown C.T."/>
            <person name="Hug L.A."/>
            <person name="Thomas B.C."/>
            <person name="Sharon I."/>
            <person name="Castelle C.J."/>
            <person name="Singh A."/>
            <person name="Wilkins M.J."/>
            <person name="Williams K.H."/>
            <person name="Banfield J.F."/>
        </authorList>
    </citation>
    <scope>NUCLEOTIDE SEQUENCE [LARGE SCALE GENOMIC DNA]</scope>
</reference>
<sequence length="229" mass="25462">MVILGVAAHPDDLDFGASGTFAKWAKEGNDCYYLICTNGSKGSDDPQMSEEKLISLRKEEQKEAAKILGLKDVFFLDHQDTELLADLTLKKEITQIIRKLKPEIVVTSDPTFVYSKERGFINHTDHRACGQATIDAVFPLARDRLTFPELASEGLLPHKVKTLYLTRSDVPTDILDITDTFDLKIKALKAHTSQINDSHIQKVEAGSRKLGKKAGFEYAEGFIILTLPG</sequence>
<evidence type="ECO:0000313" key="2">
    <source>
        <dbReference type="Proteomes" id="UP000034881"/>
    </source>
</evidence>
<comment type="caution">
    <text evidence="1">The sequence shown here is derived from an EMBL/GenBank/DDBJ whole genome shotgun (WGS) entry which is preliminary data.</text>
</comment>
<protein>
    <submittedName>
        <fullName evidence="1">LmbE family protein</fullName>
    </submittedName>
</protein>
<dbReference type="SUPFAM" id="SSF102588">
    <property type="entry name" value="LmbE-like"/>
    <property type="match status" value="1"/>
</dbReference>
<accession>A0A0G0QKZ1</accession>
<dbReference type="PANTHER" id="PTHR12993:SF28">
    <property type="entry name" value="LMBE FAMILY PROTEIN"/>
    <property type="match status" value="1"/>
</dbReference>
<proteinExistence type="predicted"/>
<dbReference type="EMBL" id="LBYB01000019">
    <property type="protein sequence ID" value="KKR40778.1"/>
    <property type="molecule type" value="Genomic_DNA"/>
</dbReference>
<gene>
    <name evidence="1" type="ORF">UT77_C0019G0010</name>
</gene>
<dbReference type="Pfam" id="PF02585">
    <property type="entry name" value="PIG-L"/>
    <property type="match status" value="1"/>
</dbReference>
<dbReference type="AlphaFoldDB" id="A0A0G0QKZ1"/>
<dbReference type="Gene3D" id="3.40.50.10320">
    <property type="entry name" value="LmbE-like"/>
    <property type="match status" value="1"/>
</dbReference>
<dbReference type="InterPro" id="IPR024078">
    <property type="entry name" value="LmbE-like_dom_sf"/>
</dbReference>
<dbReference type="PANTHER" id="PTHR12993">
    <property type="entry name" value="N-ACETYLGLUCOSAMINYL-PHOSPHATIDYLINOSITOL DE-N-ACETYLASE-RELATED"/>
    <property type="match status" value="1"/>
</dbReference>
<organism evidence="1 2">
    <name type="scientific">Candidatus Daviesbacteria bacterium GW2011_GWC2_40_12</name>
    <dbReference type="NCBI Taxonomy" id="1618431"/>
    <lineage>
        <taxon>Bacteria</taxon>
        <taxon>Candidatus Daviesiibacteriota</taxon>
    </lineage>
</organism>
<name>A0A0G0QKZ1_9BACT</name>